<evidence type="ECO:0000313" key="1">
    <source>
        <dbReference type="EMBL" id="KXL54560.1"/>
    </source>
</evidence>
<organism evidence="1 2">
    <name type="scientific">Anaerotignum neopropionicum</name>
    <dbReference type="NCBI Taxonomy" id="36847"/>
    <lineage>
        <taxon>Bacteria</taxon>
        <taxon>Bacillati</taxon>
        <taxon>Bacillota</taxon>
        <taxon>Clostridia</taxon>
        <taxon>Lachnospirales</taxon>
        <taxon>Anaerotignaceae</taxon>
        <taxon>Anaerotignum</taxon>
    </lineage>
</organism>
<keyword evidence="2" id="KW-1185">Reference proteome</keyword>
<protein>
    <submittedName>
        <fullName evidence="1">Uncharacterized protein</fullName>
    </submittedName>
</protein>
<dbReference type="STRING" id="36847.CLNEO_06710"/>
<evidence type="ECO:0000313" key="2">
    <source>
        <dbReference type="Proteomes" id="UP000070539"/>
    </source>
</evidence>
<accession>A0A136WJJ3</accession>
<reference evidence="1 2" key="1">
    <citation type="submission" date="2016-01" db="EMBL/GenBank/DDBJ databases">
        <title>Genome sequence of Clostridium neopropionicum X4, DSM-3847.</title>
        <authorList>
            <person name="Poehlein A."/>
            <person name="Beck M.H."/>
            <person name="Bengelsdorf F.R."/>
            <person name="Daniel R."/>
            <person name="Duerre P."/>
        </authorList>
    </citation>
    <scope>NUCLEOTIDE SEQUENCE [LARGE SCALE GENOMIC DNA]</scope>
    <source>
        <strain evidence="1 2">DSM-3847</strain>
    </source>
</reference>
<dbReference type="AlphaFoldDB" id="A0A136WJJ3"/>
<dbReference type="EMBL" id="LRVM01000001">
    <property type="protein sequence ID" value="KXL54560.1"/>
    <property type="molecule type" value="Genomic_DNA"/>
</dbReference>
<dbReference type="Proteomes" id="UP000070539">
    <property type="component" value="Unassembled WGS sequence"/>
</dbReference>
<gene>
    <name evidence="1" type="ORF">CLNEO_06710</name>
</gene>
<sequence length="53" mass="6133">MVEDFFCLAGKKRRNSNTIVRLLDYVQTKNVPTSCAYGINQHFPKTEKEKSIL</sequence>
<comment type="caution">
    <text evidence="1">The sequence shown here is derived from an EMBL/GenBank/DDBJ whole genome shotgun (WGS) entry which is preliminary data.</text>
</comment>
<name>A0A136WJJ3_9FIRM</name>
<proteinExistence type="predicted"/>